<evidence type="ECO:0000256" key="17">
    <source>
        <dbReference type="RuleBase" id="RU004262"/>
    </source>
</evidence>
<feature type="chain" id="PRO_5044217017" description="Lipase domain-containing protein" evidence="18">
    <location>
        <begin position="23"/>
        <end position="453"/>
    </location>
</feature>
<comment type="subcellular location">
    <subcellularLocation>
        <location evidence="1">Cell membrane</location>
        <topology evidence="1">Peripheral membrane protein</topology>
    </subcellularLocation>
    <subcellularLocation>
        <location evidence="2">Secreted</location>
    </subcellularLocation>
</comment>
<evidence type="ECO:0000259" key="19">
    <source>
        <dbReference type="Pfam" id="PF00151"/>
    </source>
</evidence>
<dbReference type="InterPro" id="IPR029058">
    <property type="entry name" value="AB_hydrolase_fold"/>
</dbReference>
<keyword evidence="21" id="KW-1185">Reference proteome</keyword>
<dbReference type="GO" id="GO:0016042">
    <property type="term" value="P:lipid catabolic process"/>
    <property type="evidence" value="ECO:0007669"/>
    <property type="project" value="UniProtKB-KW"/>
</dbReference>
<dbReference type="PRINTS" id="PR00821">
    <property type="entry name" value="TAGLIPASE"/>
</dbReference>
<dbReference type="InterPro" id="IPR016272">
    <property type="entry name" value="Lipase_LIPH"/>
</dbReference>
<evidence type="ECO:0000256" key="5">
    <source>
        <dbReference type="ARBA" id="ARBA00022525"/>
    </source>
</evidence>
<dbReference type="GO" id="GO:0052689">
    <property type="term" value="F:carboxylic ester hydrolase activity"/>
    <property type="evidence" value="ECO:0007669"/>
    <property type="project" value="InterPro"/>
</dbReference>
<name>A0AAY4DFX7_9TELE</name>
<dbReference type="GeneID" id="114794022"/>
<evidence type="ECO:0000256" key="4">
    <source>
        <dbReference type="ARBA" id="ARBA00022475"/>
    </source>
</evidence>
<proteinExistence type="inferred from homology"/>
<feature type="binding site" evidence="16">
    <location>
        <position position="202"/>
    </location>
    <ligand>
        <name>Ca(2+)</name>
        <dbReference type="ChEBI" id="CHEBI:29108"/>
    </ligand>
</feature>
<evidence type="ECO:0000256" key="2">
    <source>
        <dbReference type="ARBA" id="ARBA00004613"/>
    </source>
</evidence>
<keyword evidence="16" id="KW-0106">Calcium</keyword>
<keyword evidence="16" id="KW-0479">Metal-binding</keyword>
<dbReference type="GO" id="GO:0006654">
    <property type="term" value="P:phosphatidic acid biosynthetic process"/>
    <property type="evidence" value="ECO:0007669"/>
    <property type="project" value="UniProtKB-ARBA"/>
</dbReference>
<dbReference type="AlphaFoldDB" id="A0AAY4DFX7"/>
<dbReference type="InterPro" id="IPR013818">
    <property type="entry name" value="Lipase"/>
</dbReference>
<feature type="active site" description="Nucleophile" evidence="15">
    <location>
        <position position="159"/>
    </location>
</feature>
<evidence type="ECO:0000256" key="1">
    <source>
        <dbReference type="ARBA" id="ARBA00004202"/>
    </source>
</evidence>
<feature type="active site" description="Charge relay system" evidence="15">
    <location>
        <position position="253"/>
    </location>
</feature>
<keyword evidence="6 18" id="KW-0732">Signal</keyword>
<comment type="function">
    <text evidence="14">Hydrolyzes specifically phosphatidic acid (PA) to produce 2-acyl lysophosphatidic acid (LPA; a potent bioactive lipid mediator) and fatty acid. Does not hydrolyze other phospholipids, like phosphatidylserine (PS), phosphatidylcholine (PC) and phosphatidylethanolamine (PE) or triacylglycerol (TG).</text>
</comment>
<dbReference type="GO" id="GO:0005615">
    <property type="term" value="C:extracellular space"/>
    <property type="evidence" value="ECO:0007669"/>
    <property type="project" value="UniProtKB-ARBA"/>
</dbReference>
<comment type="catalytic activity">
    <reaction evidence="13">
        <text>1-hexadecanoyl-2-(9Z-octadecenoyl)-sn-glycero-3-phosphate + H2O = 2-(9Z-octadecenoyl)-sn-glycero-3-phosphate + hexadecanoate + H(+)</text>
        <dbReference type="Rhea" id="RHEA:40943"/>
        <dbReference type="ChEBI" id="CHEBI:7896"/>
        <dbReference type="ChEBI" id="CHEBI:15377"/>
        <dbReference type="ChEBI" id="CHEBI:15378"/>
        <dbReference type="ChEBI" id="CHEBI:64839"/>
        <dbReference type="ChEBI" id="CHEBI:77593"/>
    </reaction>
    <physiologicalReaction direction="left-to-right" evidence="13">
        <dbReference type="Rhea" id="RHEA:40944"/>
    </physiologicalReaction>
</comment>
<keyword evidence="8" id="KW-0442">Lipid degradation</keyword>
<dbReference type="GO" id="GO:0046872">
    <property type="term" value="F:metal ion binding"/>
    <property type="evidence" value="ECO:0007669"/>
    <property type="project" value="UniProtKB-KW"/>
</dbReference>
<dbReference type="PIRSF" id="PIRSF000865">
    <property type="entry name" value="Lipoprotein_lipase_LIPH"/>
    <property type="match status" value="1"/>
</dbReference>
<keyword evidence="12" id="KW-0325">Glycoprotein</keyword>
<dbReference type="InterPro" id="IPR033906">
    <property type="entry name" value="Lipase_N"/>
</dbReference>
<dbReference type="CDD" id="cd00707">
    <property type="entry name" value="Pancreat_lipase_like"/>
    <property type="match status" value="1"/>
</dbReference>
<comment type="similarity">
    <text evidence="3 17">Belongs to the AB hydrolase superfamily. Lipase family.</text>
</comment>
<feature type="active site" description="Charge relay system" evidence="15">
    <location>
        <position position="183"/>
    </location>
</feature>
<dbReference type="InterPro" id="IPR000734">
    <property type="entry name" value="TAG_lipase"/>
</dbReference>
<evidence type="ECO:0000256" key="18">
    <source>
        <dbReference type="SAM" id="SignalP"/>
    </source>
</evidence>
<evidence type="ECO:0000256" key="3">
    <source>
        <dbReference type="ARBA" id="ARBA00010701"/>
    </source>
</evidence>
<dbReference type="GeneTree" id="ENSGT00940000156285"/>
<evidence type="ECO:0000313" key="20">
    <source>
        <dbReference type="Ensembl" id="ENSDCDP00010044442.1"/>
    </source>
</evidence>
<dbReference type="FunFam" id="3.40.50.1820:FF:000063">
    <property type="entry name" value="Lipase member H"/>
    <property type="match status" value="1"/>
</dbReference>
<keyword evidence="9" id="KW-0443">Lipid metabolism</keyword>
<dbReference type="PANTHER" id="PTHR11610:SF12">
    <property type="entry name" value="LIPASE MEMBER H"/>
    <property type="match status" value="1"/>
</dbReference>
<keyword evidence="10" id="KW-0472">Membrane</keyword>
<evidence type="ECO:0000256" key="10">
    <source>
        <dbReference type="ARBA" id="ARBA00023136"/>
    </source>
</evidence>
<evidence type="ECO:0000256" key="14">
    <source>
        <dbReference type="ARBA" id="ARBA00049600"/>
    </source>
</evidence>
<keyword evidence="7" id="KW-0378">Hydrolase</keyword>
<evidence type="ECO:0000313" key="21">
    <source>
        <dbReference type="Proteomes" id="UP000694580"/>
    </source>
</evidence>
<evidence type="ECO:0000256" key="15">
    <source>
        <dbReference type="PIRSR" id="PIRSR000865-1"/>
    </source>
</evidence>
<evidence type="ECO:0000256" key="9">
    <source>
        <dbReference type="ARBA" id="ARBA00023098"/>
    </source>
</evidence>
<dbReference type="GO" id="GO:0008201">
    <property type="term" value="F:heparin binding"/>
    <property type="evidence" value="ECO:0007669"/>
    <property type="project" value="UniProtKB-ARBA"/>
</dbReference>
<evidence type="ECO:0000256" key="6">
    <source>
        <dbReference type="ARBA" id="ARBA00022729"/>
    </source>
</evidence>
<feature type="binding site" evidence="16">
    <location>
        <position position="199"/>
    </location>
    <ligand>
        <name>Ca(2+)</name>
        <dbReference type="ChEBI" id="CHEBI:29108"/>
    </ligand>
</feature>
<dbReference type="GO" id="GO:0005886">
    <property type="term" value="C:plasma membrane"/>
    <property type="evidence" value="ECO:0007669"/>
    <property type="project" value="UniProtKB-SubCell"/>
</dbReference>
<accession>A0AAY4DFX7</accession>
<feature type="binding site" evidence="16">
    <location>
        <position position="197"/>
    </location>
    <ligand>
        <name>Ca(2+)</name>
        <dbReference type="ChEBI" id="CHEBI:29108"/>
    </ligand>
</feature>
<reference evidence="20" key="3">
    <citation type="submission" date="2025-09" db="UniProtKB">
        <authorList>
            <consortium name="Ensembl"/>
        </authorList>
    </citation>
    <scope>IDENTIFICATION</scope>
</reference>
<dbReference type="RefSeq" id="XP_028842106.1">
    <property type="nucleotide sequence ID" value="XM_028986273.1"/>
</dbReference>
<evidence type="ECO:0000256" key="12">
    <source>
        <dbReference type="ARBA" id="ARBA00023180"/>
    </source>
</evidence>
<dbReference type="Pfam" id="PF00151">
    <property type="entry name" value="Lipase"/>
    <property type="match status" value="1"/>
</dbReference>
<dbReference type="Ensembl" id="ENSDCDT00010054542.1">
    <property type="protein sequence ID" value="ENSDCDP00010044442.1"/>
    <property type="gene ID" value="ENSDCDG00010027507.1"/>
</dbReference>
<reference evidence="20 21" key="1">
    <citation type="submission" date="2020-06" db="EMBL/GenBank/DDBJ databases">
        <authorList>
            <consortium name="Wellcome Sanger Institute Data Sharing"/>
        </authorList>
    </citation>
    <scope>NUCLEOTIDE SEQUENCE [LARGE SCALE GENOMIC DNA]</scope>
</reference>
<feature type="domain" description="Lipase" evidence="19">
    <location>
        <begin position="39"/>
        <end position="330"/>
    </location>
</feature>
<dbReference type="Proteomes" id="UP000694580">
    <property type="component" value="Chromosome 7"/>
</dbReference>
<feature type="signal peptide" evidence="18">
    <location>
        <begin position="1"/>
        <end position="22"/>
    </location>
</feature>
<reference evidence="20" key="2">
    <citation type="submission" date="2025-08" db="UniProtKB">
        <authorList>
            <consortium name="Ensembl"/>
        </authorList>
    </citation>
    <scope>IDENTIFICATION</scope>
</reference>
<dbReference type="Gene3D" id="3.40.50.1820">
    <property type="entry name" value="alpha/beta hydrolase"/>
    <property type="match status" value="1"/>
</dbReference>
<evidence type="ECO:0000256" key="13">
    <source>
        <dbReference type="ARBA" id="ARBA00048637"/>
    </source>
</evidence>
<organism evidence="20 21">
    <name type="scientific">Denticeps clupeoides</name>
    <name type="common">denticle herring</name>
    <dbReference type="NCBI Taxonomy" id="299321"/>
    <lineage>
        <taxon>Eukaryota</taxon>
        <taxon>Metazoa</taxon>
        <taxon>Chordata</taxon>
        <taxon>Craniata</taxon>
        <taxon>Vertebrata</taxon>
        <taxon>Euteleostomi</taxon>
        <taxon>Actinopterygii</taxon>
        <taxon>Neopterygii</taxon>
        <taxon>Teleostei</taxon>
        <taxon>Clupei</taxon>
        <taxon>Clupeiformes</taxon>
        <taxon>Denticipitoidei</taxon>
        <taxon>Denticipitidae</taxon>
        <taxon>Denticeps</taxon>
    </lineage>
</organism>
<keyword evidence="5" id="KW-0964">Secreted</keyword>
<evidence type="ECO:0000256" key="8">
    <source>
        <dbReference type="ARBA" id="ARBA00022963"/>
    </source>
</evidence>
<dbReference type="SUPFAM" id="SSF53474">
    <property type="entry name" value="alpha/beta-Hydrolases"/>
    <property type="match status" value="1"/>
</dbReference>
<gene>
    <name evidence="20" type="primary">lipia</name>
</gene>
<dbReference type="GO" id="GO:0004620">
    <property type="term" value="F:phospholipase activity"/>
    <property type="evidence" value="ECO:0007669"/>
    <property type="project" value="TreeGrafter"/>
</dbReference>
<keyword evidence="4" id="KW-1003">Cell membrane</keyword>
<protein>
    <recommendedName>
        <fullName evidence="19">Lipase domain-containing protein</fullName>
    </recommendedName>
</protein>
<evidence type="ECO:0000256" key="16">
    <source>
        <dbReference type="PIRSR" id="PIRSR000865-2"/>
    </source>
</evidence>
<sequence>MLYSRLVGLLWISHQLVMGMDGECGVFTDLGLQHSLIGTSLNVQLLLYTRANSTCGRILKHEDPFSQPQLRPKRPTTFIIHGYRPTGSPPGWIDEFVELLLDRADLNVIVVDWNRGATSINYLTPVANTPKVARNVTDFIKKMQDHEASLSSIHLIGISLGAHISGFIGAAFEGRVGRITALDPAGPQFTDTSTDKRLDPSDAQFVDVVHTDMDALGFRKPLGHIDYYANGGSDQPGCPKTIAGGSGYFKCDHQRSVYLFLDSIKNTTCNMTSYPCRSYQDFLDAKCLDCDQFKDGGCPVFGYDVLHWKERLLQLNQTSVYFTTNSLHPFCKTLYKVEIVTWNQETKKAYITLKLYGKEQETEATIDHTASEFQQYTKTTLLAQFDQGLQKVEKVLLRFRTGNLLCPRYKLRLLRIQLTPIQSNLRPMCRYDLLLEHNKDVFFRPIPCRVFSF</sequence>
<evidence type="ECO:0000256" key="7">
    <source>
        <dbReference type="ARBA" id="ARBA00022801"/>
    </source>
</evidence>
<evidence type="ECO:0000256" key="11">
    <source>
        <dbReference type="ARBA" id="ARBA00023157"/>
    </source>
</evidence>
<keyword evidence="11" id="KW-1015">Disulfide bond</keyword>
<dbReference type="PANTHER" id="PTHR11610">
    <property type="entry name" value="LIPASE"/>
    <property type="match status" value="1"/>
</dbReference>